<dbReference type="KEGG" id="soy:115891358"/>
<name>A0A6J2YXW1_SITOR</name>
<dbReference type="OrthoDB" id="6768044at2759"/>
<dbReference type="AlphaFoldDB" id="A0A6J2YXW1"/>
<sequence>MSLVDFQRAFDTIKHITIWKALREKDVPEKIIRMIKILYRDATSCVLHKGQVGEKISIAVGVKQNCVEKKEPLGIQRGLLNRLEDLHYADVLCVFTHSLSDMSQKLLRLHEKANKVDLQIKVTKTKKIKSNTPNCIGYRGVGLYWVHSMQTSQRYRKTGSRMESTGETRHHAESHGIPGEEQ</sequence>
<dbReference type="PANTHER" id="PTHR47027">
    <property type="entry name" value="REVERSE TRANSCRIPTASE DOMAIN-CONTAINING PROTEIN"/>
    <property type="match status" value="1"/>
</dbReference>
<gene>
    <name evidence="3" type="primary">LOC115891358</name>
</gene>
<dbReference type="Proteomes" id="UP000504635">
    <property type="component" value="Unplaced"/>
</dbReference>
<dbReference type="PANTHER" id="PTHR47027:SF20">
    <property type="entry name" value="REVERSE TRANSCRIPTASE-LIKE PROTEIN WITH RNA-DIRECTED DNA POLYMERASE DOMAIN"/>
    <property type="match status" value="1"/>
</dbReference>
<accession>A0A6J2YXW1</accession>
<reference evidence="3" key="1">
    <citation type="submission" date="2025-08" db="UniProtKB">
        <authorList>
            <consortium name="RefSeq"/>
        </authorList>
    </citation>
    <scope>IDENTIFICATION</scope>
    <source>
        <tissue evidence="3">Gonads</tissue>
    </source>
</reference>
<organism evidence="2 3">
    <name type="scientific">Sitophilus oryzae</name>
    <name type="common">Rice weevil</name>
    <name type="synonym">Curculio oryzae</name>
    <dbReference type="NCBI Taxonomy" id="7048"/>
    <lineage>
        <taxon>Eukaryota</taxon>
        <taxon>Metazoa</taxon>
        <taxon>Ecdysozoa</taxon>
        <taxon>Arthropoda</taxon>
        <taxon>Hexapoda</taxon>
        <taxon>Insecta</taxon>
        <taxon>Pterygota</taxon>
        <taxon>Neoptera</taxon>
        <taxon>Endopterygota</taxon>
        <taxon>Coleoptera</taxon>
        <taxon>Polyphaga</taxon>
        <taxon>Cucujiformia</taxon>
        <taxon>Curculionidae</taxon>
        <taxon>Dryophthorinae</taxon>
        <taxon>Sitophilus</taxon>
    </lineage>
</organism>
<evidence type="ECO:0000313" key="2">
    <source>
        <dbReference type="Proteomes" id="UP000504635"/>
    </source>
</evidence>
<evidence type="ECO:0000313" key="3">
    <source>
        <dbReference type="RefSeq" id="XP_030767670.1"/>
    </source>
</evidence>
<dbReference type="RefSeq" id="XP_030767670.1">
    <property type="nucleotide sequence ID" value="XM_030911810.1"/>
</dbReference>
<protein>
    <submittedName>
        <fullName evidence="3">Uncharacterized protein LOC115891358</fullName>
    </submittedName>
</protein>
<keyword evidence="2" id="KW-1185">Reference proteome</keyword>
<dbReference type="InParanoid" id="A0A6J2YXW1"/>
<evidence type="ECO:0000256" key="1">
    <source>
        <dbReference type="SAM" id="MobiDB-lite"/>
    </source>
</evidence>
<feature type="compositionally biased region" description="Basic and acidic residues" evidence="1">
    <location>
        <begin position="164"/>
        <end position="174"/>
    </location>
</feature>
<proteinExistence type="predicted"/>
<feature type="region of interest" description="Disordered" evidence="1">
    <location>
        <begin position="157"/>
        <end position="182"/>
    </location>
</feature>
<dbReference type="GeneID" id="115891358"/>